<dbReference type="EMBL" id="QNUK01000013">
    <property type="protein sequence ID" value="KAF5908372.1"/>
    <property type="molecule type" value="Genomic_DNA"/>
</dbReference>
<protein>
    <submittedName>
        <fullName evidence="1">Cytochrome b559 subunit alpha</fullName>
    </submittedName>
</protein>
<comment type="caution">
    <text evidence="1">The sequence shown here is derived from an EMBL/GenBank/DDBJ whole genome shotgun (WGS) entry which is preliminary data.</text>
</comment>
<proteinExistence type="predicted"/>
<gene>
    <name evidence="1" type="primary">psbE</name>
    <name evidence="1" type="ORF">DAT39_001775</name>
</gene>
<sequence>TSWGIVIPPAPNKLQVQTPHHIRERNQGGLRNEPPFGEQLCSLRFWLSLVTPLYP</sequence>
<dbReference type="Proteomes" id="UP000727407">
    <property type="component" value="Unassembled WGS sequence"/>
</dbReference>
<keyword evidence="2" id="KW-1185">Reference proteome</keyword>
<name>A0A8J4X8G8_CLAMG</name>
<accession>A0A8J4X8G8</accession>
<feature type="non-terminal residue" evidence="1">
    <location>
        <position position="1"/>
    </location>
</feature>
<evidence type="ECO:0000313" key="1">
    <source>
        <dbReference type="EMBL" id="KAF5908372.1"/>
    </source>
</evidence>
<organism evidence="1 2">
    <name type="scientific">Clarias magur</name>
    <name type="common">Asian catfish</name>
    <name type="synonym">Macropteronotus magur</name>
    <dbReference type="NCBI Taxonomy" id="1594786"/>
    <lineage>
        <taxon>Eukaryota</taxon>
        <taxon>Metazoa</taxon>
        <taxon>Chordata</taxon>
        <taxon>Craniata</taxon>
        <taxon>Vertebrata</taxon>
        <taxon>Euteleostomi</taxon>
        <taxon>Actinopterygii</taxon>
        <taxon>Neopterygii</taxon>
        <taxon>Teleostei</taxon>
        <taxon>Ostariophysi</taxon>
        <taxon>Siluriformes</taxon>
        <taxon>Clariidae</taxon>
        <taxon>Clarias</taxon>
    </lineage>
</organism>
<dbReference type="AlphaFoldDB" id="A0A8J4X8G8"/>
<evidence type="ECO:0000313" key="2">
    <source>
        <dbReference type="Proteomes" id="UP000727407"/>
    </source>
</evidence>
<reference evidence="1" key="1">
    <citation type="submission" date="2020-07" db="EMBL/GenBank/DDBJ databases">
        <title>Clarias magur genome sequencing, assembly and annotation.</title>
        <authorList>
            <person name="Kushwaha B."/>
            <person name="Kumar R."/>
            <person name="Das P."/>
            <person name="Joshi C.G."/>
            <person name="Kumar D."/>
            <person name="Nagpure N.S."/>
            <person name="Pandey M."/>
            <person name="Agarwal S."/>
            <person name="Srivastava S."/>
            <person name="Singh M."/>
            <person name="Sahoo L."/>
            <person name="Jayasankar P."/>
            <person name="Meher P.K."/>
            <person name="Koringa P.G."/>
            <person name="Iquebal M.A."/>
            <person name="Das S.P."/>
            <person name="Bit A."/>
            <person name="Patnaik S."/>
            <person name="Patel N."/>
            <person name="Shah T.M."/>
            <person name="Hinsu A."/>
            <person name="Jena J.K."/>
        </authorList>
    </citation>
    <scope>NUCLEOTIDE SEQUENCE</scope>
    <source>
        <strain evidence="1">CIFAMagur01</strain>
        <tissue evidence="1">Testis</tissue>
    </source>
</reference>